<dbReference type="OrthoDB" id="3212009at2"/>
<accession>A0A222VPX4</accession>
<sequence length="169" mass="18482">MPAEHSAEYSMFTDPDVAGAVELIWREARLLDRRAYGEWEKLWAPGGHYVIPIDPDTTDFESTLNLVYDDERMRRMRVERLTGGHSISASAAATTVRTVSGFVVESVAPGRVRLSSAQVLVAHKRSATTVLAAELTHEVEFGTTGPALALKVVRLVNAREAVTASGYLL</sequence>
<dbReference type="Pfam" id="PF00866">
    <property type="entry name" value="Ring_hydroxyl_B"/>
    <property type="match status" value="1"/>
</dbReference>
<dbReference type="KEGG" id="pmad:BAY61_14235"/>
<dbReference type="AlphaFoldDB" id="A0A222VPX4"/>
<protein>
    <submittedName>
        <fullName evidence="3">3-phenylpropionate/cinnamic acid dioxygenase, small subunit</fullName>
    </submittedName>
</protein>
<dbReference type="PANTHER" id="PTHR41534">
    <property type="entry name" value="BLR3401 PROTEIN"/>
    <property type="match status" value="1"/>
</dbReference>
<dbReference type="SUPFAM" id="SSF54427">
    <property type="entry name" value="NTF2-like"/>
    <property type="match status" value="1"/>
</dbReference>
<keyword evidence="2" id="KW-0560">Oxidoreductase</keyword>
<dbReference type="GO" id="GO:0019380">
    <property type="term" value="P:3-phenylpropionate catabolic process"/>
    <property type="evidence" value="ECO:0007669"/>
    <property type="project" value="TreeGrafter"/>
</dbReference>
<organism evidence="3 4">
    <name type="scientific">Prauserella marina</name>
    <dbReference type="NCBI Taxonomy" id="530584"/>
    <lineage>
        <taxon>Bacteria</taxon>
        <taxon>Bacillati</taxon>
        <taxon>Actinomycetota</taxon>
        <taxon>Actinomycetes</taxon>
        <taxon>Pseudonocardiales</taxon>
        <taxon>Pseudonocardiaceae</taxon>
        <taxon>Prauserella</taxon>
    </lineage>
</organism>
<reference evidence="3 4" key="1">
    <citation type="submission" date="2016-10" db="EMBL/GenBank/DDBJ databases">
        <authorList>
            <person name="de Groot N.N."/>
        </authorList>
    </citation>
    <scope>NUCLEOTIDE SEQUENCE [LARGE SCALE GENOMIC DNA]</scope>
    <source>
        <strain evidence="3 4">CGMCC 4.5506</strain>
    </source>
</reference>
<gene>
    <name evidence="3" type="ORF">SAMN05421630_1011227</name>
</gene>
<dbReference type="RefSeq" id="WP_091798180.1">
    <property type="nucleotide sequence ID" value="NZ_CP016353.1"/>
</dbReference>
<keyword evidence="4" id="KW-1185">Reference proteome</keyword>
<evidence type="ECO:0000313" key="3">
    <source>
        <dbReference type="EMBL" id="SDC30500.1"/>
    </source>
</evidence>
<dbReference type="InterPro" id="IPR000391">
    <property type="entry name" value="Rng_hydr_dOase-bsu"/>
</dbReference>
<keyword evidence="3" id="KW-0223">Dioxygenase</keyword>
<dbReference type="Gene3D" id="3.10.450.50">
    <property type="match status" value="1"/>
</dbReference>
<dbReference type="PANTHER" id="PTHR41534:SF2">
    <property type="entry name" value="3-PHENYLPROPIONATE_CINNAMIC ACID DIOXYGENASE SUBUNIT BETA"/>
    <property type="match status" value="1"/>
</dbReference>
<proteinExistence type="inferred from homology"/>
<evidence type="ECO:0000313" key="4">
    <source>
        <dbReference type="Proteomes" id="UP000199494"/>
    </source>
</evidence>
<evidence type="ECO:0000256" key="2">
    <source>
        <dbReference type="ARBA" id="ARBA00023002"/>
    </source>
</evidence>
<dbReference type="InterPro" id="IPR032710">
    <property type="entry name" value="NTF2-like_dom_sf"/>
</dbReference>
<evidence type="ECO:0000256" key="1">
    <source>
        <dbReference type="ARBA" id="ARBA00009570"/>
    </source>
</evidence>
<dbReference type="GO" id="GO:0051213">
    <property type="term" value="F:dioxygenase activity"/>
    <property type="evidence" value="ECO:0007669"/>
    <property type="project" value="UniProtKB-KW"/>
</dbReference>
<name>A0A222VPX4_9PSEU</name>
<comment type="similarity">
    <text evidence="1">Belongs to the bacterial ring-hydroxylating dioxygenase beta subunit family.</text>
</comment>
<dbReference type="Proteomes" id="UP000199494">
    <property type="component" value="Unassembled WGS sequence"/>
</dbReference>
<dbReference type="STRING" id="530584.SAMN05421630_1011227"/>
<dbReference type="EMBL" id="FMZE01000001">
    <property type="protein sequence ID" value="SDC30500.1"/>
    <property type="molecule type" value="Genomic_DNA"/>
</dbReference>